<accession>W2LTT5</accession>
<evidence type="ECO:0000259" key="4">
    <source>
        <dbReference type="SMART" id="SM00727"/>
    </source>
</evidence>
<dbReference type="InterPro" id="IPR006636">
    <property type="entry name" value="STI1_HS-bd"/>
</dbReference>
<organism evidence="5">
    <name type="scientific">Phytophthora nicotianae</name>
    <name type="common">Potato buckeye rot agent</name>
    <name type="synonym">Phytophthora parasitica</name>
    <dbReference type="NCBI Taxonomy" id="4792"/>
    <lineage>
        <taxon>Eukaryota</taxon>
        <taxon>Sar</taxon>
        <taxon>Stramenopiles</taxon>
        <taxon>Oomycota</taxon>
        <taxon>Peronosporomycetes</taxon>
        <taxon>Peronosporales</taxon>
        <taxon>Peronosporaceae</taxon>
        <taxon>Phytophthora</taxon>
    </lineage>
</organism>
<feature type="region of interest" description="Disordered" evidence="3">
    <location>
        <begin position="810"/>
        <end position="841"/>
    </location>
</feature>
<feature type="compositionally biased region" description="Polar residues" evidence="3">
    <location>
        <begin position="813"/>
        <end position="826"/>
    </location>
</feature>
<evidence type="ECO:0000313" key="5">
    <source>
        <dbReference type="EMBL" id="ETM00899.1"/>
    </source>
</evidence>
<dbReference type="SMART" id="SM00727">
    <property type="entry name" value="STI1"/>
    <property type="match status" value="2"/>
</dbReference>
<dbReference type="Pfam" id="PF17830">
    <property type="entry name" value="STI1-HOP_DP"/>
    <property type="match status" value="1"/>
</dbReference>
<evidence type="ECO:0000256" key="2">
    <source>
        <dbReference type="SAM" id="Coils"/>
    </source>
</evidence>
<keyword evidence="1" id="KW-0677">Repeat</keyword>
<feature type="coiled-coil region" evidence="2">
    <location>
        <begin position="612"/>
        <end position="692"/>
    </location>
</feature>
<feature type="region of interest" description="Disordered" evidence="3">
    <location>
        <begin position="443"/>
        <end position="477"/>
    </location>
</feature>
<name>W2LTT5_PHYNI</name>
<proteinExistence type="predicted"/>
<evidence type="ECO:0000256" key="3">
    <source>
        <dbReference type="SAM" id="MobiDB-lite"/>
    </source>
</evidence>
<keyword evidence="2" id="KW-0175">Coiled coil</keyword>
<dbReference type="VEuPathDB" id="FungiDB:PPTG_24554"/>
<dbReference type="InterPro" id="IPR041243">
    <property type="entry name" value="STI1/HOP_DP"/>
</dbReference>
<feature type="compositionally biased region" description="Basic and acidic residues" evidence="3">
    <location>
        <begin position="827"/>
        <end position="838"/>
    </location>
</feature>
<feature type="domain" description="STI1" evidence="4">
    <location>
        <begin position="148"/>
        <end position="187"/>
    </location>
</feature>
<dbReference type="EMBL" id="KI677866">
    <property type="protein sequence ID" value="ETM00899.1"/>
    <property type="molecule type" value="Genomic_DNA"/>
</dbReference>
<dbReference type="OrthoDB" id="166335at2759"/>
<reference evidence="5" key="1">
    <citation type="submission" date="2013-11" db="EMBL/GenBank/DDBJ databases">
        <title>The Genome Sequence of Phytophthora parasitica CHvinca01.</title>
        <authorList>
            <consortium name="The Broad Institute Genomics Platform"/>
            <person name="Russ C."/>
            <person name="Tyler B."/>
            <person name="Panabieres F."/>
            <person name="Shan W."/>
            <person name="Tripathy S."/>
            <person name="Grunwald N."/>
            <person name="Machado M."/>
            <person name="Johnson C.S."/>
            <person name="Arredondo F."/>
            <person name="Hong C."/>
            <person name="Coffey M."/>
            <person name="Young S.K."/>
            <person name="Zeng Q."/>
            <person name="Gargeya S."/>
            <person name="Fitzgerald M."/>
            <person name="Abouelleil A."/>
            <person name="Alvarado L."/>
            <person name="Chapman S.B."/>
            <person name="Gainer-Dewar J."/>
            <person name="Goldberg J."/>
            <person name="Griggs A."/>
            <person name="Gujja S."/>
            <person name="Hansen M."/>
            <person name="Howarth C."/>
            <person name="Imamovic A."/>
            <person name="Ireland A."/>
            <person name="Larimer J."/>
            <person name="McCowan C."/>
            <person name="Murphy C."/>
            <person name="Pearson M."/>
            <person name="Poon T.W."/>
            <person name="Priest M."/>
            <person name="Roberts A."/>
            <person name="Saif S."/>
            <person name="Shea T."/>
            <person name="Sykes S."/>
            <person name="Wortman J."/>
            <person name="Nusbaum C."/>
            <person name="Birren B."/>
        </authorList>
    </citation>
    <scope>NUCLEOTIDE SEQUENCE [LARGE SCALE GENOMIC DNA]</scope>
    <source>
        <strain evidence="5">CHvinca01</strain>
    </source>
</reference>
<dbReference type="Proteomes" id="UP000054423">
    <property type="component" value="Unassembled WGS sequence"/>
</dbReference>
<dbReference type="Gene3D" id="1.10.260.100">
    <property type="match status" value="2"/>
</dbReference>
<feature type="region of interest" description="Disordered" evidence="3">
    <location>
        <begin position="215"/>
        <end position="253"/>
    </location>
</feature>
<dbReference type="AlphaFoldDB" id="W2LTT5"/>
<feature type="compositionally biased region" description="Low complexity" evidence="3">
    <location>
        <begin position="73"/>
        <end position="82"/>
    </location>
</feature>
<feature type="region of interest" description="Disordered" evidence="3">
    <location>
        <begin position="1"/>
        <end position="107"/>
    </location>
</feature>
<feature type="domain" description="STI1" evidence="4">
    <location>
        <begin position="277"/>
        <end position="315"/>
    </location>
</feature>
<gene>
    <name evidence="5" type="ORF">L917_02438</name>
</gene>
<feature type="coiled-coil region" evidence="2">
    <location>
        <begin position="782"/>
        <end position="809"/>
    </location>
</feature>
<feature type="compositionally biased region" description="Basic and acidic residues" evidence="3">
    <location>
        <begin position="456"/>
        <end position="466"/>
    </location>
</feature>
<evidence type="ECO:0000256" key="1">
    <source>
        <dbReference type="ARBA" id="ARBA00022737"/>
    </source>
</evidence>
<sequence length="880" mass="100492">MKGINVEELEDDEPPMLGEAEAPVEDNQVEDSTKDQDASIMDEMLAVAQRAKKDKRKQQDKERNRTSFGQGLKKGFFNTTKMTTKKKGTLKKSTTTLEPARQQSRDERLLIVNQKQEEPATDNSPFVFPEVQEAMKSMNQLDPKEWMNERFFEKLARNPKLAQALQNPSFSKSISEMQKDPAAAILKYQKDPAVSTMLRDFMEFLGNHFEELGASAEAAKSQKKSESQQQQDSQPLEGLRMSNKHKTLDFPKGPAIVDLDETRRQAIAGMQRSPEEEEQVQRILKNPELLAALSDGNLMQRIHDCQESPGELQRLAHDPVLGPKLRLLVQHNMNISTIMSEHGTGGSGLRSEQQAAERMARELMDMKIETAHLRERLRLRVGGDTTAAELEAEAFALQTALGEAQQTLKSREAELQALDLKYQKAMHGMVRLDEAWKLSKTQMRKAQDAQQAAEQRSSEEKQRGNELQRQLDAASQRETTLANRVDTLVQEKQQLQQQRDEKEQESKNREMQVHELRAQLEVMRHQFETQMKQQEGATREDVRRLQEQLQKAEEQAAALRGEIHARQDEAAKVEAELRDTKKAETMTKQRLVQLTEDHATLRVHLESAKLIAVESTQRAIQAETENESLKTELEELESVLTEKEQTVQTLEEELVENQKRTEGVLVKKKQALEETEQRLTKESQEMLQAQEEAWSCREKFLQAETENYKQKLARMQAFHVELAQLLQVKQGENAEDEQLESVEPAMLKALIVQEINKRDVLTTTLGQLKLKLGATKRQLTSQKQLEAENTKLRAEYEKAKLAMERMATRKAKSLNSVTSVTVQPRSRSSEGDAGKENRTVTPIIKRQLAEDEAETIDVRTTPRKAQRTKHVYVASRYLSK</sequence>
<dbReference type="OMA" id="MRLDEAW"/>
<protein>
    <recommendedName>
        <fullName evidence="4">STI1 domain-containing protein</fullName>
    </recommendedName>
</protein>